<dbReference type="Proteomes" id="UP000663464">
    <property type="component" value="Chromosome"/>
</dbReference>
<dbReference type="HAMAP" id="MF_00667">
    <property type="entry name" value="SspH"/>
    <property type="match status" value="1"/>
</dbReference>
<reference evidence="9 14" key="1">
    <citation type="journal article" date="2014" name="J. Infect. Dis.">
        <title>Molecular characterization of a novel botulinum neurotoxin type H gene.</title>
        <authorList>
            <person name="Dover N."/>
            <person name="Barash J.R."/>
            <person name="Hill K.K."/>
            <person name="Xie G."/>
            <person name="Arnon S.S."/>
        </authorList>
    </citation>
    <scope>NUCLEOTIDE SEQUENCE [LARGE SCALE GENOMIC DNA]</scope>
    <source>
        <strain evidence="9 14">IBCA10-7060</strain>
    </source>
</reference>
<accession>A0A0A2HK48</accession>
<dbReference type="AlphaFoldDB" id="A0A0A2HK48"/>
<dbReference type="EMBL" id="SWQE01000012">
    <property type="protein sequence ID" value="NFJ10371.1"/>
    <property type="molecule type" value="Genomic_DNA"/>
</dbReference>
<sequence length="63" mass="7287">MKSERAKQIIDSKKYIPVYYKNTPVHIEKVDNKENIAHVKSLSTDKEIVVNVKTLSECNKLNN</sequence>
<dbReference type="EMBL" id="CP069280">
    <property type="protein sequence ID" value="QRI54790.1"/>
    <property type="molecule type" value="Genomic_DNA"/>
</dbReference>
<dbReference type="InterPro" id="IPR012610">
    <property type="entry name" value="SASP_SspH"/>
</dbReference>
<evidence type="ECO:0000313" key="6">
    <source>
        <dbReference type="EMBL" id="NFF01163.1"/>
    </source>
</evidence>
<evidence type="ECO:0000313" key="8">
    <source>
        <dbReference type="EMBL" id="NFJ10371.1"/>
    </source>
</evidence>
<keyword evidence="3 4" id="KW-0749">Sporulation</keyword>
<dbReference type="Proteomes" id="UP000478995">
    <property type="component" value="Unassembled WGS sequence"/>
</dbReference>
<comment type="similarity">
    <text evidence="2 4">Belongs to the SspH family.</text>
</comment>
<reference evidence="5 11" key="2">
    <citation type="submission" date="2019-02" db="EMBL/GenBank/DDBJ databases">
        <title>Genome sequencing of Clostridium botulinum clinical isolates.</title>
        <authorList>
            <person name="Brunt J."/>
            <person name="Van Vliet A.H.M."/>
            <person name="Stringer S.C."/>
            <person name="Grant K.A."/>
            <person name="Carter A.C."/>
            <person name="Peck M.W."/>
        </authorList>
    </citation>
    <scope>NUCLEOTIDE SEQUENCE [LARGE SCALE GENOMIC DNA]</scope>
    <source>
        <strain evidence="5 11">H142660711</strain>
    </source>
</reference>
<evidence type="ECO:0000313" key="13">
    <source>
        <dbReference type="Proteomes" id="UP000480039"/>
    </source>
</evidence>
<evidence type="ECO:0000313" key="7">
    <source>
        <dbReference type="EMBL" id="NFG15655.1"/>
    </source>
</evidence>
<evidence type="ECO:0000313" key="5">
    <source>
        <dbReference type="EMBL" id="NEZ93901.1"/>
    </source>
</evidence>
<evidence type="ECO:0000313" key="9">
    <source>
        <dbReference type="EMBL" id="QRI54790.1"/>
    </source>
</evidence>
<protein>
    <recommendedName>
        <fullName evidence="4">Small, acid-soluble spore protein H</fullName>
        <shortName evidence="4">SASP H</shortName>
    </recommendedName>
</protein>
<dbReference type="Pfam" id="PF08141">
    <property type="entry name" value="SspH"/>
    <property type="match status" value="1"/>
</dbReference>
<evidence type="ECO:0000313" key="14">
    <source>
        <dbReference type="Proteomes" id="UP000663464"/>
    </source>
</evidence>
<dbReference type="EMBL" id="SGKC01000058">
    <property type="protein sequence ID" value="NEZ93901.1"/>
    <property type="molecule type" value="Genomic_DNA"/>
</dbReference>
<evidence type="ECO:0000256" key="3">
    <source>
        <dbReference type="ARBA" id="ARBA00022969"/>
    </source>
</evidence>
<organism evidence="5 11">
    <name type="scientific">Clostridium botulinum</name>
    <dbReference type="NCBI Taxonomy" id="1491"/>
    <lineage>
        <taxon>Bacteria</taxon>
        <taxon>Bacillati</taxon>
        <taxon>Bacillota</taxon>
        <taxon>Clostridia</taxon>
        <taxon>Eubacteriales</taxon>
        <taxon>Clostridiaceae</taxon>
        <taxon>Clostridium</taxon>
    </lineage>
</organism>
<dbReference type="GO" id="GO:0042601">
    <property type="term" value="C:endospore-forming forespore"/>
    <property type="evidence" value="ECO:0007669"/>
    <property type="project" value="InterPro"/>
</dbReference>
<dbReference type="Proteomes" id="UP000473887">
    <property type="component" value="Unassembled WGS sequence"/>
</dbReference>
<evidence type="ECO:0000256" key="2">
    <source>
        <dbReference type="ARBA" id="ARBA00006573"/>
    </source>
</evidence>
<evidence type="ECO:0000256" key="4">
    <source>
        <dbReference type="HAMAP-Rule" id="MF_00667"/>
    </source>
</evidence>
<name>A0A0A2HK48_CLOBO</name>
<evidence type="ECO:0000313" key="10">
    <source>
        <dbReference type="Proteomes" id="UP000472521"/>
    </source>
</evidence>
<evidence type="ECO:0000256" key="1">
    <source>
        <dbReference type="ARBA" id="ARBA00004288"/>
    </source>
</evidence>
<comment type="subcellular location">
    <subcellularLocation>
        <location evidence="1 4">Spore core</location>
    </subcellularLocation>
</comment>
<evidence type="ECO:0000313" key="11">
    <source>
        <dbReference type="Proteomes" id="UP000473887"/>
    </source>
</evidence>
<gene>
    <name evidence="4" type="primary">sspH</name>
    <name evidence="5" type="ORF">EXM69_18610</name>
    <name evidence="7" type="ORF">FC794_02345</name>
    <name evidence="8" type="ORF">FC871_18260</name>
    <name evidence="6" type="ORF">FCV25_05135</name>
    <name evidence="9" type="ORF">JQS73_06730</name>
</gene>
<dbReference type="EMBL" id="SWOY01000001">
    <property type="protein sequence ID" value="NFG15655.1"/>
    <property type="molecule type" value="Genomic_DNA"/>
</dbReference>
<reference evidence="9" key="4">
    <citation type="submission" date="2021-02" db="EMBL/GenBank/DDBJ databases">
        <authorList>
            <person name="Dover N."/>
            <person name="Barash J.R."/>
            <person name="Bell J.M."/>
            <person name="Sylvester M.D."/>
            <person name="Arnon S."/>
        </authorList>
    </citation>
    <scope>NUCLEOTIDE SEQUENCE</scope>
    <source>
        <strain evidence="9">IBCA10-7060</strain>
    </source>
</reference>
<dbReference type="RefSeq" id="WP_003356835.1">
    <property type="nucleotide sequence ID" value="NZ_AP025140.1"/>
</dbReference>
<dbReference type="Proteomes" id="UP000472521">
    <property type="component" value="Unassembled WGS sequence"/>
</dbReference>
<reference evidence="10 12" key="3">
    <citation type="submission" date="2019-04" db="EMBL/GenBank/DDBJ databases">
        <title>Genome sequencing of Clostridium botulinum Groups I-IV and Clostridium butyricum.</title>
        <authorList>
            <person name="Brunt J."/>
            <person name="Van Vliet A.H.M."/>
            <person name="Stringer S.C."/>
            <person name="Carter A.T."/>
            <person name="Peck M.W."/>
        </authorList>
    </citation>
    <scope>NUCLEOTIDE SEQUENCE [LARGE SCALE GENOMIC DNA]</scope>
    <source>
        <strain evidence="8 13">Colworth BL30</strain>
        <strain evidence="7 12">IFR 18/037</strain>
        <strain evidence="6 10">IFR 18/054</strain>
    </source>
</reference>
<dbReference type="NCBIfam" id="TIGR02861">
    <property type="entry name" value="SASP_H"/>
    <property type="match status" value="1"/>
</dbReference>
<dbReference type="Proteomes" id="UP000480039">
    <property type="component" value="Unassembled WGS sequence"/>
</dbReference>
<dbReference type="EMBL" id="SWND01000002">
    <property type="protein sequence ID" value="NFF01163.1"/>
    <property type="molecule type" value="Genomic_DNA"/>
</dbReference>
<dbReference type="GO" id="GO:0030436">
    <property type="term" value="P:asexual sporulation"/>
    <property type="evidence" value="ECO:0007669"/>
    <property type="project" value="UniProtKB-UniRule"/>
</dbReference>
<evidence type="ECO:0000313" key="12">
    <source>
        <dbReference type="Proteomes" id="UP000478995"/>
    </source>
</evidence>
<dbReference type="GO" id="GO:0030435">
    <property type="term" value="P:sporulation resulting in formation of a cellular spore"/>
    <property type="evidence" value="ECO:0007669"/>
    <property type="project" value="UniProtKB-KW"/>
</dbReference>
<proteinExistence type="inferred from homology"/>